<feature type="compositionally biased region" description="Pro residues" evidence="1">
    <location>
        <begin position="122"/>
        <end position="131"/>
    </location>
</feature>
<accession>A0AAD6XI54</accession>
<protein>
    <submittedName>
        <fullName evidence="2">Uncharacterized protein</fullName>
    </submittedName>
</protein>
<proteinExistence type="predicted"/>
<evidence type="ECO:0000256" key="1">
    <source>
        <dbReference type="SAM" id="MobiDB-lite"/>
    </source>
</evidence>
<sequence length="185" mass="19674">MADHNCLSSRPTKRLLARVNAAPSRSPLLLSPPRPAPCLFSSRSTAPCTQPYSLPLIVAVDAAPLAPVRNIIPSREPYAFHAVPPADPDSQYSRSLPLDTSAVTPRPPCASRSVLVATRPAAPRPDAPTPPSKIAHQRISPPVTRSLQGDGFRLNSRLDSALALLQELRTYALASSPSNAETHAA</sequence>
<comment type="caution">
    <text evidence="2">The sequence shown here is derived from an EMBL/GenBank/DDBJ whole genome shotgun (WGS) entry which is preliminary data.</text>
</comment>
<name>A0AAD6XI54_9AGAR</name>
<dbReference type="Proteomes" id="UP001222325">
    <property type="component" value="Unassembled WGS sequence"/>
</dbReference>
<reference evidence="2" key="1">
    <citation type="submission" date="2023-03" db="EMBL/GenBank/DDBJ databases">
        <title>Massive genome expansion in bonnet fungi (Mycena s.s.) driven by repeated elements and novel gene families across ecological guilds.</title>
        <authorList>
            <consortium name="Lawrence Berkeley National Laboratory"/>
            <person name="Harder C.B."/>
            <person name="Miyauchi S."/>
            <person name="Viragh M."/>
            <person name="Kuo A."/>
            <person name="Thoen E."/>
            <person name="Andreopoulos B."/>
            <person name="Lu D."/>
            <person name="Skrede I."/>
            <person name="Drula E."/>
            <person name="Henrissat B."/>
            <person name="Morin E."/>
            <person name="Kohler A."/>
            <person name="Barry K."/>
            <person name="LaButti K."/>
            <person name="Morin E."/>
            <person name="Salamov A."/>
            <person name="Lipzen A."/>
            <person name="Mereny Z."/>
            <person name="Hegedus B."/>
            <person name="Baldrian P."/>
            <person name="Stursova M."/>
            <person name="Weitz H."/>
            <person name="Taylor A."/>
            <person name="Grigoriev I.V."/>
            <person name="Nagy L.G."/>
            <person name="Martin F."/>
            <person name="Kauserud H."/>
        </authorList>
    </citation>
    <scope>NUCLEOTIDE SEQUENCE</scope>
    <source>
        <strain evidence="2">CBHHK173m</strain>
    </source>
</reference>
<organism evidence="2 3">
    <name type="scientific">Mycena belliarum</name>
    <dbReference type="NCBI Taxonomy" id="1033014"/>
    <lineage>
        <taxon>Eukaryota</taxon>
        <taxon>Fungi</taxon>
        <taxon>Dikarya</taxon>
        <taxon>Basidiomycota</taxon>
        <taxon>Agaricomycotina</taxon>
        <taxon>Agaricomycetes</taxon>
        <taxon>Agaricomycetidae</taxon>
        <taxon>Agaricales</taxon>
        <taxon>Marasmiineae</taxon>
        <taxon>Mycenaceae</taxon>
        <taxon>Mycena</taxon>
    </lineage>
</organism>
<feature type="region of interest" description="Disordered" evidence="1">
    <location>
        <begin position="82"/>
        <end position="149"/>
    </location>
</feature>
<gene>
    <name evidence="2" type="ORF">B0H15DRAFT_953476</name>
</gene>
<evidence type="ECO:0000313" key="2">
    <source>
        <dbReference type="EMBL" id="KAJ7080607.1"/>
    </source>
</evidence>
<dbReference type="EMBL" id="JARJCN010000054">
    <property type="protein sequence ID" value="KAJ7080607.1"/>
    <property type="molecule type" value="Genomic_DNA"/>
</dbReference>
<keyword evidence="3" id="KW-1185">Reference proteome</keyword>
<evidence type="ECO:0000313" key="3">
    <source>
        <dbReference type="Proteomes" id="UP001222325"/>
    </source>
</evidence>
<dbReference type="AlphaFoldDB" id="A0AAD6XI54"/>